<accession>A0A2S9ZW97</accession>
<gene>
    <name evidence="1" type="ORF">AAT19DRAFT_11693</name>
</gene>
<comment type="caution">
    <text evidence="1">The sequence shown here is derived from an EMBL/GenBank/DDBJ whole genome shotgun (WGS) entry which is preliminary data.</text>
</comment>
<organism evidence="1 2">
    <name type="scientific">Rhodotorula toruloides</name>
    <name type="common">Yeast</name>
    <name type="synonym">Rhodosporidium toruloides</name>
    <dbReference type="NCBI Taxonomy" id="5286"/>
    <lineage>
        <taxon>Eukaryota</taxon>
        <taxon>Fungi</taxon>
        <taxon>Dikarya</taxon>
        <taxon>Basidiomycota</taxon>
        <taxon>Pucciniomycotina</taxon>
        <taxon>Microbotryomycetes</taxon>
        <taxon>Sporidiobolales</taxon>
        <taxon>Sporidiobolaceae</taxon>
        <taxon>Rhodotorula</taxon>
    </lineage>
</organism>
<evidence type="ECO:0000313" key="2">
    <source>
        <dbReference type="Proteomes" id="UP000239560"/>
    </source>
</evidence>
<reference evidence="1 2" key="1">
    <citation type="journal article" date="2018" name="Elife">
        <title>Functional genomics of lipid metabolism in the oleaginous yeast Rhodosporidium toruloides.</title>
        <authorList>
            <person name="Coradetti S.T."/>
            <person name="Pinel D."/>
            <person name="Geiselman G."/>
            <person name="Ito M."/>
            <person name="Mondo S."/>
            <person name="Reilly M.C."/>
            <person name="Cheng Y.F."/>
            <person name="Bauer S."/>
            <person name="Grigoriev I."/>
            <person name="Gladden J.M."/>
            <person name="Simmons B.A."/>
            <person name="Brem R."/>
            <person name="Arkin A.P."/>
            <person name="Skerker J.M."/>
        </authorList>
    </citation>
    <scope>NUCLEOTIDE SEQUENCE [LARGE SCALE GENOMIC DNA]</scope>
    <source>
        <strain evidence="1 2">NBRC 0880</strain>
    </source>
</reference>
<dbReference type="Proteomes" id="UP000239560">
    <property type="component" value="Unassembled WGS sequence"/>
</dbReference>
<protein>
    <submittedName>
        <fullName evidence="1">Uncharacterized protein</fullName>
    </submittedName>
</protein>
<dbReference type="AlphaFoldDB" id="A0A2S9ZW97"/>
<sequence>MRRDDAKSADEVLSAPRTRGVKGDTLLQLVASLGRSRGRRFDLARLARTGRRSCLLRLHRHLNRTRRLCIPFRHLRRDPPPLPTPMLVALVLPGISRLEVHEEPEHVGFVGVVFGVLEGSVVGEVLARVVVRRGDFDGLLLVAGEEADLDETVGAGTSRRGSGGRTRALQLLRLLLVVTVAELLVVQLERVLVLLDAVRVPDLLAVPVFSQHWLEVLRLREVFVAKDVAVADLLALDTPLLDVCVLVRSRFGGFGGGEAEREQREHSESA</sequence>
<dbReference type="EMBL" id="LCTV02000017">
    <property type="protein sequence ID" value="PRQ70040.1"/>
    <property type="molecule type" value="Genomic_DNA"/>
</dbReference>
<proteinExistence type="predicted"/>
<name>A0A2S9ZW97_RHOTO</name>
<evidence type="ECO:0000313" key="1">
    <source>
        <dbReference type="EMBL" id="PRQ70040.1"/>
    </source>
</evidence>